<organism evidence="2 3">
    <name type="scientific">Stylosanthes scabra</name>
    <dbReference type="NCBI Taxonomy" id="79078"/>
    <lineage>
        <taxon>Eukaryota</taxon>
        <taxon>Viridiplantae</taxon>
        <taxon>Streptophyta</taxon>
        <taxon>Embryophyta</taxon>
        <taxon>Tracheophyta</taxon>
        <taxon>Spermatophyta</taxon>
        <taxon>Magnoliopsida</taxon>
        <taxon>eudicotyledons</taxon>
        <taxon>Gunneridae</taxon>
        <taxon>Pentapetalae</taxon>
        <taxon>rosids</taxon>
        <taxon>fabids</taxon>
        <taxon>Fabales</taxon>
        <taxon>Fabaceae</taxon>
        <taxon>Papilionoideae</taxon>
        <taxon>50 kb inversion clade</taxon>
        <taxon>dalbergioids sensu lato</taxon>
        <taxon>Dalbergieae</taxon>
        <taxon>Pterocarpus clade</taxon>
        <taxon>Stylosanthes</taxon>
    </lineage>
</organism>
<reference evidence="2 3" key="1">
    <citation type="journal article" date="2023" name="Plants (Basel)">
        <title>Bridging the Gap: Combining Genomics and Transcriptomics Approaches to Understand Stylosanthes scabra, an Orphan Legume from the Brazilian Caatinga.</title>
        <authorList>
            <person name="Ferreira-Neto J.R.C."/>
            <person name="da Silva M.D."/>
            <person name="Binneck E."/>
            <person name="de Melo N.F."/>
            <person name="da Silva R.H."/>
            <person name="de Melo A.L.T.M."/>
            <person name="Pandolfi V."/>
            <person name="Bustamante F.O."/>
            <person name="Brasileiro-Vidal A.C."/>
            <person name="Benko-Iseppon A.M."/>
        </authorList>
    </citation>
    <scope>NUCLEOTIDE SEQUENCE [LARGE SCALE GENOMIC DNA]</scope>
    <source>
        <tissue evidence="2">Leaves</tissue>
    </source>
</reference>
<sequence>MALSPYGSPSETPGYKERESSMASSKPQLRVQRDRREAHLKQGGHLESRKVSQHHTAQSKEQLPRPVKLDTAAKIHLVDLELLGKNIPKRPQLEGELDKVQIGPEAEQVTMIAKNLSEEVKSGLTHFLKKTWTYSHGQQLICQESTQTFPTISYLCYPEAGR</sequence>
<evidence type="ECO:0000313" key="3">
    <source>
        <dbReference type="Proteomes" id="UP001341840"/>
    </source>
</evidence>
<dbReference type="EMBL" id="JASCZI010273971">
    <property type="protein sequence ID" value="MED6225552.1"/>
    <property type="molecule type" value="Genomic_DNA"/>
</dbReference>
<keyword evidence="3" id="KW-1185">Reference proteome</keyword>
<accession>A0ABU6ZU52</accession>
<gene>
    <name evidence="2" type="ORF">PIB30_094697</name>
</gene>
<name>A0ABU6ZU52_9FABA</name>
<protein>
    <submittedName>
        <fullName evidence="2">Uncharacterized protein</fullName>
    </submittedName>
</protein>
<dbReference type="Proteomes" id="UP001341840">
    <property type="component" value="Unassembled WGS sequence"/>
</dbReference>
<proteinExistence type="predicted"/>
<evidence type="ECO:0000313" key="2">
    <source>
        <dbReference type="EMBL" id="MED6225552.1"/>
    </source>
</evidence>
<evidence type="ECO:0000256" key="1">
    <source>
        <dbReference type="SAM" id="MobiDB-lite"/>
    </source>
</evidence>
<comment type="caution">
    <text evidence="2">The sequence shown here is derived from an EMBL/GenBank/DDBJ whole genome shotgun (WGS) entry which is preliminary data.</text>
</comment>
<feature type="compositionally biased region" description="Basic and acidic residues" evidence="1">
    <location>
        <begin position="31"/>
        <end position="50"/>
    </location>
</feature>
<feature type="region of interest" description="Disordered" evidence="1">
    <location>
        <begin position="1"/>
        <end position="68"/>
    </location>
</feature>